<dbReference type="EC" id="4.2.99.18" evidence="10"/>
<dbReference type="SMART" id="SM00478">
    <property type="entry name" value="ENDO3c"/>
    <property type="match status" value="1"/>
</dbReference>
<keyword evidence="4 10" id="KW-0227">DNA damage</keyword>
<comment type="function">
    <text evidence="10">DNA repair enzyme that has both DNA N-glycosylase activity and AP-lyase activity. The DNA N-glycosylase activity releases various damaged pyrimidines from DNA by cleaving the N-glycosidic bond, leaving an AP (apurinic/apyrimidinic) site. The AP-lyase activity cleaves the phosphodiester bond 3' to the AP site by a beta-elimination, leaving a 3'-terminal unsaturated sugar and a product with a terminal 5'-phosphate.</text>
</comment>
<keyword evidence="13" id="KW-0540">Nuclease</keyword>
<dbReference type="Pfam" id="PF00633">
    <property type="entry name" value="HHH"/>
    <property type="match status" value="1"/>
</dbReference>
<name>A0A1G9Q5D1_9CORY</name>
<dbReference type="GO" id="GO:0046872">
    <property type="term" value="F:metal ion binding"/>
    <property type="evidence" value="ECO:0007669"/>
    <property type="project" value="UniProtKB-KW"/>
</dbReference>
<dbReference type="GO" id="GO:0051539">
    <property type="term" value="F:4 iron, 4 sulfur cluster binding"/>
    <property type="evidence" value="ECO:0007669"/>
    <property type="project" value="UniProtKB-UniRule"/>
</dbReference>
<dbReference type="NCBIfam" id="TIGR01083">
    <property type="entry name" value="nth"/>
    <property type="match status" value="1"/>
</dbReference>
<evidence type="ECO:0000256" key="6">
    <source>
        <dbReference type="ARBA" id="ARBA00023004"/>
    </source>
</evidence>
<feature type="binding site" evidence="10">
    <location>
        <position position="251"/>
    </location>
    <ligand>
        <name>[4Fe-4S] cluster</name>
        <dbReference type="ChEBI" id="CHEBI:49883"/>
    </ligand>
</feature>
<dbReference type="STRING" id="38302.SAMN04488535_1761"/>
<evidence type="ECO:0000256" key="5">
    <source>
        <dbReference type="ARBA" id="ARBA00022801"/>
    </source>
</evidence>
<evidence type="ECO:0000256" key="3">
    <source>
        <dbReference type="ARBA" id="ARBA00022723"/>
    </source>
</evidence>
<dbReference type="EMBL" id="LT629700">
    <property type="protein sequence ID" value="SDM06123.1"/>
    <property type="molecule type" value="Genomic_DNA"/>
</dbReference>
<keyword evidence="6 10" id="KW-0408">Iron</keyword>
<keyword evidence="5 10" id="KW-0378">Hydrolase</keyword>
<organism evidence="13 14">
    <name type="scientific">Corynebacterium mycetoides</name>
    <dbReference type="NCBI Taxonomy" id="38302"/>
    <lineage>
        <taxon>Bacteria</taxon>
        <taxon>Bacillati</taxon>
        <taxon>Actinomycetota</taxon>
        <taxon>Actinomycetes</taxon>
        <taxon>Mycobacteriales</taxon>
        <taxon>Corynebacteriaceae</taxon>
        <taxon>Corynebacterium</taxon>
    </lineage>
</organism>
<evidence type="ECO:0000313" key="13">
    <source>
        <dbReference type="EMBL" id="SDM06123.1"/>
    </source>
</evidence>
<keyword evidence="14" id="KW-1185">Reference proteome</keyword>
<dbReference type="Gene3D" id="1.10.340.30">
    <property type="entry name" value="Hypothetical protein, domain 2"/>
    <property type="match status" value="1"/>
</dbReference>
<dbReference type="GO" id="GO:0003677">
    <property type="term" value="F:DNA binding"/>
    <property type="evidence" value="ECO:0007669"/>
    <property type="project" value="UniProtKB-UniRule"/>
</dbReference>
<keyword evidence="2 10" id="KW-0004">4Fe-4S</keyword>
<feature type="binding site" evidence="10">
    <location>
        <position position="267"/>
    </location>
    <ligand>
        <name>[4Fe-4S] cluster</name>
        <dbReference type="ChEBI" id="CHEBI:49883"/>
    </ligand>
</feature>
<keyword evidence="10" id="KW-0238">DNA-binding</keyword>
<protein>
    <recommendedName>
        <fullName evidence="10">Endonuclease III</fullName>
        <ecNumber evidence="10">4.2.99.18</ecNumber>
    </recommendedName>
    <alternativeName>
        <fullName evidence="10">DNA-(apurinic or apyrimidinic site) lyase</fullName>
    </alternativeName>
</protein>
<feature type="region of interest" description="Disordered" evidence="11">
    <location>
        <begin position="42"/>
        <end position="68"/>
    </location>
</feature>
<feature type="domain" description="HhH-GPD" evidence="12">
    <location>
        <begin position="102"/>
        <end position="249"/>
    </location>
</feature>
<evidence type="ECO:0000256" key="2">
    <source>
        <dbReference type="ARBA" id="ARBA00022485"/>
    </source>
</evidence>
<sequence length="300" mass="32310">MPTANAPRITGANAAYRTVMVPMLPFAAIIVRCMTDLTAPAASLTPQRRRSGTHPAARGQETAIGRKKRARRINRTLAAVFPDARAELDYTTPLELLVATVLSAQTTDVRVNQVTPELFARFPTPEAYASASQTDIEEIIRPTGFYRAKAANLIGLGQKLVTDFGGEVPTALDDLVTLPGVGRKTAHVVRGNAFDMPGLTVDTHFQRLVHRLALTEETDPVAIEHAIAALVEKKEWTMFSHRIIFLGRRVCHARTPACGACPLRFDCPSFGAGPTGPAEAAARVTGPERSHILAFAGVGE</sequence>
<dbReference type="PANTHER" id="PTHR10359">
    <property type="entry name" value="A/G-SPECIFIC ADENINE GLYCOSYLASE/ENDONUCLEASE III"/>
    <property type="match status" value="1"/>
</dbReference>
<gene>
    <name evidence="10" type="primary">nth</name>
    <name evidence="13" type="ORF">SAMN04488535_1761</name>
</gene>
<dbReference type="GO" id="GO:0006285">
    <property type="term" value="P:base-excision repair, AP site formation"/>
    <property type="evidence" value="ECO:0007669"/>
    <property type="project" value="TreeGrafter"/>
</dbReference>
<dbReference type="Pfam" id="PF00730">
    <property type="entry name" value="HhH-GPD"/>
    <property type="match status" value="1"/>
</dbReference>
<dbReference type="CDD" id="cd00056">
    <property type="entry name" value="ENDO3c"/>
    <property type="match status" value="1"/>
</dbReference>
<keyword evidence="9 10" id="KW-0326">Glycosidase</keyword>
<keyword evidence="13" id="KW-0255">Endonuclease</keyword>
<keyword evidence="10 13" id="KW-0456">Lyase</keyword>
<dbReference type="SMART" id="SM00525">
    <property type="entry name" value="FES"/>
    <property type="match status" value="1"/>
</dbReference>
<evidence type="ECO:0000259" key="12">
    <source>
        <dbReference type="SMART" id="SM00478"/>
    </source>
</evidence>
<evidence type="ECO:0000256" key="11">
    <source>
        <dbReference type="SAM" id="MobiDB-lite"/>
    </source>
</evidence>
<evidence type="ECO:0000256" key="7">
    <source>
        <dbReference type="ARBA" id="ARBA00023014"/>
    </source>
</evidence>
<evidence type="ECO:0000256" key="9">
    <source>
        <dbReference type="ARBA" id="ARBA00023295"/>
    </source>
</evidence>
<comment type="similarity">
    <text evidence="1 10">Belongs to the Nth/MutY family.</text>
</comment>
<comment type="cofactor">
    <cofactor evidence="10">
        <name>[4Fe-4S] cluster</name>
        <dbReference type="ChEBI" id="CHEBI:49883"/>
    </cofactor>
    <text evidence="10">Binds 1 [4Fe-4S] cluster.</text>
</comment>
<keyword evidence="8 10" id="KW-0234">DNA repair</keyword>
<dbReference type="GO" id="GO:0019104">
    <property type="term" value="F:DNA N-glycosylase activity"/>
    <property type="evidence" value="ECO:0007669"/>
    <property type="project" value="UniProtKB-UniRule"/>
</dbReference>
<comment type="catalytic activity">
    <reaction evidence="10">
        <text>2'-deoxyribonucleotide-(2'-deoxyribose 5'-phosphate)-2'-deoxyribonucleotide-DNA = a 3'-end 2'-deoxyribonucleotide-(2,3-dehydro-2,3-deoxyribose 5'-phosphate)-DNA + a 5'-end 5'-phospho-2'-deoxyribonucleoside-DNA + H(+)</text>
        <dbReference type="Rhea" id="RHEA:66592"/>
        <dbReference type="Rhea" id="RHEA-COMP:13180"/>
        <dbReference type="Rhea" id="RHEA-COMP:16897"/>
        <dbReference type="Rhea" id="RHEA-COMP:17067"/>
        <dbReference type="ChEBI" id="CHEBI:15378"/>
        <dbReference type="ChEBI" id="CHEBI:136412"/>
        <dbReference type="ChEBI" id="CHEBI:157695"/>
        <dbReference type="ChEBI" id="CHEBI:167181"/>
        <dbReference type="EC" id="4.2.99.18"/>
    </reaction>
</comment>
<dbReference type="InterPro" id="IPR003265">
    <property type="entry name" value="HhH-GPD_domain"/>
</dbReference>
<dbReference type="AlphaFoldDB" id="A0A1G9Q5D1"/>
<dbReference type="PANTHER" id="PTHR10359:SF18">
    <property type="entry name" value="ENDONUCLEASE III"/>
    <property type="match status" value="1"/>
</dbReference>
<evidence type="ECO:0000256" key="4">
    <source>
        <dbReference type="ARBA" id="ARBA00022763"/>
    </source>
</evidence>
<keyword evidence="3 10" id="KW-0479">Metal-binding</keyword>
<feature type="binding site" evidence="10">
    <location>
        <position position="258"/>
    </location>
    <ligand>
        <name>[4Fe-4S] cluster</name>
        <dbReference type="ChEBI" id="CHEBI:49883"/>
    </ligand>
</feature>
<proteinExistence type="inferred from homology"/>
<dbReference type="InterPro" id="IPR023170">
    <property type="entry name" value="HhH_base_excis_C"/>
</dbReference>
<accession>A0A1G9Q5D1</accession>
<dbReference type="InterPro" id="IPR003651">
    <property type="entry name" value="Endonuclease3_FeS-loop_motif"/>
</dbReference>
<evidence type="ECO:0000256" key="10">
    <source>
        <dbReference type="HAMAP-Rule" id="MF_00942"/>
    </source>
</evidence>
<evidence type="ECO:0000313" key="14">
    <source>
        <dbReference type="Proteomes" id="UP000199350"/>
    </source>
</evidence>
<keyword evidence="7 10" id="KW-0411">Iron-sulfur</keyword>
<dbReference type="InterPro" id="IPR005759">
    <property type="entry name" value="Nth"/>
</dbReference>
<dbReference type="Proteomes" id="UP000199350">
    <property type="component" value="Chromosome I"/>
</dbReference>
<dbReference type="InterPro" id="IPR011257">
    <property type="entry name" value="DNA_glycosylase"/>
</dbReference>
<dbReference type="Pfam" id="PF10576">
    <property type="entry name" value="EndIII_4Fe-2S"/>
    <property type="match status" value="1"/>
</dbReference>
<dbReference type="FunFam" id="1.10.340.30:FF:000001">
    <property type="entry name" value="Endonuclease III"/>
    <property type="match status" value="1"/>
</dbReference>
<dbReference type="HAMAP" id="MF_00942">
    <property type="entry name" value="Nth"/>
    <property type="match status" value="1"/>
</dbReference>
<dbReference type="Gene3D" id="1.10.1670.10">
    <property type="entry name" value="Helix-hairpin-Helix base-excision DNA repair enzymes (C-terminal)"/>
    <property type="match status" value="1"/>
</dbReference>
<evidence type="ECO:0000256" key="1">
    <source>
        <dbReference type="ARBA" id="ARBA00008343"/>
    </source>
</evidence>
<feature type="binding site" evidence="10">
    <location>
        <position position="261"/>
    </location>
    <ligand>
        <name>[4Fe-4S] cluster</name>
        <dbReference type="ChEBI" id="CHEBI:49883"/>
    </ligand>
</feature>
<reference evidence="14" key="1">
    <citation type="submission" date="2016-10" db="EMBL/GenBank/DDBJ databases">
        <authorList>
            <person name="Varghese N."/>
            <person name="Submissions S."/>
        </authorList>
    </citation>
    <scope>NUCLEOTIDE SEQUENCE [LARGE SCALE GENOMIC DNA]</scope>
    <source>
        <strain evidence="14">DSM 20632</strain>
    </source>
</reference>
<dbReference type="InterPro" id="IPR000445">
    <property type="entry name" value="HhH_motif"/>
</dbReference>
<evidence type="ECO:0000256" key="8">
    <source>
        <dbReference type="ARBA" id="ARBA00023204"/>
    </source>
</evidence>
<dbReference type="SUPFAM" id="SSF48150">
    <property type="entry name" value="DNA-glycosylase"/>
    <property type="match status" value="1"/>
</dbReference>
<dbReference type="GO" id="GO:0140078">
    <property type="term" value="F:class I DNA-(apurinic or apyrimidinic site) endonuclease activity"/>
    <property type="evidence" value="ECO:0007669"/>
    <property type="project" value="UniProtKB-EC"/>
</dbReference>